<evidence type="ECO:0000313" key="2">
    <source>
        <dbReference type="EMBL" id="CAD1834965.1"/>
    </source>
</evidence>
<protein>
    <submittedName>
        <fullName evidence="2">Uncharacterized protein</fullName>
    </submittedName>
</protein>
<proteinExistence type="predicted"/>
<organism evidence="2">
    <name type="scientific">Ananas comosus var. bracteatus</name>
    <name type="common">red pineapple</name>
    <dbReference type="NCBI Taxonomy" id="296719"/>
    <lineage>
        <taxon>Eukaryota</taxon>
        <taxon>Viridiplantae</taxon>
        <taxon>Streptophyta</taxon>
        <taxon>Embryophyta</taxon>
        <taxon>Tracheophyta</taxon>
        <taxon>Spermatophyta</taxon>
        <taxon>Magnoliopsida</taxon>
        <taxon>Liliopsida</taxon>
        <taxon>Poales</taxon>
        <taxon>Bromeliaceae</taxon>
        <taxon>Bromelioideae</taxon>
        <taxon>Ananas</taxon>
    </lineage>
</organism>
<dbReference type="AlphaFoldDB" id="A0A6V7PW52"/>
<accession>A0A6V7PW52</accession>
<feature type="region of interest" description="Disordered" evidence="1">
    <location>
        <begin position="23"/>
        <end position="46"/>
    </location>
</feature>
<name>A0A6V7PW52_ANACO</name>
<dbReference type="EMBL" id="LR862152">
    <property type="protein sequence ID" value="CAD1834965.1"/>
    <property type="molecule type" value="Genomic_DNA"/>
</dbReference>
<feature type="compositionally biased region" description="Basic and acidic residues" evidence="1">
    <location>
        <begin position="183"/>
        <end position="192"/>
    </location>
</feature>
<evidence type="ECO:0000256" key="1">
    <source>
        <dbReference type="SAM" id="MobiDB-lite"/>
    </source>
</evidence>
<reference evidence="2" key="1">
    <citation type="submission" date="2020-07" db="EMBL/GenBank/DDBJ databases">
        <authorList>
            <person name="Lin J."/>
        </authorList>
    </citation>
    <scope>NUCLEOTIDE SEQUENCE</scope>
</reference>
<feature type="compositionally biased region" description="Basic and acidic residues" evidence="1">
    <location>
        <begin position="23"/>
        <end position="43"/>
    </location>
</feature>
<feature type="region of interest" description="Disordered" evidence="1">
    <location>
        <begin position="161"/>
        <end position="192"/>
    </location>
</feature>
<gene>
    <name evidence="2" type="ORF">CB5_LOCUS18176</name>
</gene>
<sequence>MKRKKKEVMEKWLLVLLALARREREGEKATGRWWEEKEEKRREDEEEEADNALRYNWLFATVQTLQLSREPHEVELGGVAAEFGFDVDVAPRSHSSIRLLPLHREEVGRGGVFAVLDVAPALDSLSRINAYCRILRVEFGESLTSGLGRFSDVSAGCSAAEGSSVLPGISEREPSSSAAAVADQDRGKSVAS</sequence>